<dbReference type="PANTHER" id="PTHR30349">
    <property type="entry name" value="PHAGE INTEGRASE-RELATED"/>
    <property type="match status" value="1"/>
</dbReference>
<dbReference type="PROSITE" id="PS51898">
    <property type="entry name" value="TYR_RECOMBINASE"/>
    <property type="match status" value="1"/>
</dbReference>
<name>A0A521FFJ0_9RHOB</name>
<dbReference type="AlphaFoldDB" id="A0A521FFJ0"/>
<dbReference type="Proteomes" id="UP000319014">
    <property type="component" value="Unassembled WGS sequence"/>
</dbReference>
<dbReference type="Gene3D" id="1.10.443.10">
    <property type="entry name" value="Intergrase catalytic core"/>
    <property type="match status" value="1"/>
</dbReference>
<organism evidence="9 10">
    <name type="scientific">Paracoccus laeviglucosivorans</name>
    <dbReference type="NCBI Taxonomy" id="1197861"/>
    <lineage>
        <taxon>Bacteria</taxon>
        <taxon>Pseudomonadati</taxon>
        <taxon>Pseudomonadota</taxon>
        <taxon>Alphaproteobacteria</taxon>
        <taxon>Rhodobacterales</taxon>
        <taxon>Paracoccaceae</taxon>
        <taxon>Paracoccus</taxon>
    </lineage>
</organism>
<evidence type="ECO:0000313" key="9">
    <source>
        <dbReference type="EMBL" id="SMO94966.1"/>
    </source>
</evidence>
<feature type="region of interest" description="Disordered" evidence="6">
    <location>
        <begin position="1"/>
        <end position="30"/>
    </location>
</feature>
<keyword evidence="4" id="KW-0233">DNA recombination</keyword>
<dbReference type="InterPro" id="IPR050090">
    <property type="entry name" value="Tyrosine_recombinase_XerCD"/>
</dbReference>
<reference evidence="9 10" key="1">
    <citation type="submission" date="2017-05" db="EMBL/GenBank/DDBJ databases">
        <authorList>
            <person name="Varghese N."/>
            <person name="Submissions S."/>
        </authorList>
    </citation>
    <scope>NUCLEOTIDE SEQUENCE [LARGE SCALE GENOMIC DNA]</scope>
    <source>
        <strain evidence="9 10">DSM 100094</strain>
    </source>
</reference>
<feature type="domain" description="Core-binding (CB)" evidence="8">
    <location>
        <begin position="64"/>
        <end position="146"/>
    </location>
</feature>
<dbReference type="GO" id="GO:0003677">
    <property type="term" value="F:DNA binding"/>
    <property type="evidence" value="ECO:0007669"/>
    <property type="project" value="UniProtKB-UniRule"/>
</dbReference>
<dbReference type="GO" id="GO:0015074">
    <property type="term" value="P:DNA integration"/>
    <property type="evidence" value="ECO:0007669"/>
    <property type="project" value="UniProtKB-KW"/>
</dbReference>
<protein>
    <submittedName>
        <fullName evidence="9">Site-specific recombinase XerD</fullName>
    </submittedName>
</protein>
<keyword evidence="10" id="KW-1185">Reference proteome</keyword>
<evidence type="ECO:0000256" key="5">
    <source>
        <dbReference type="PROSITE-ProRule" id="PRU01248"/>
    </source>
</evidence>
<dbReference type="InterPro" id="IPR044068">
    <property type="entry name" value="CB"/>
</dbReference>
<keyword evidence="2" id="KW-0229">DNA integration</keyword>
<evidence type="ECO:0000256" key="3">
    <source>
        <dbReference type="ARBA" id="ARBA00023125"/>
    </source>
</evidence>
<sequence length="407" mass="45378">MTARERGVLHREAIAAVSDQHSDGPEDPVVSPYEAAVLSAESEADKIKDPEERGAFLDALHGYEPLDVHVDDYLKAAKIAPKTGNERRGLIGKLAAWAAAQKPPLMLNRLDRRHAGRYVSEMIDPMHPATQGKHLTALRGYWKYLAARGHVSLPVGEPRGTGWPWNDQMLERKAGRAERGAKETERPFTEEEVKKLLYCPYPSGMDPNHETQIQDILRISLLSGMRVAEIATLWVEEVREVGGAGLVFDIQQGKTDAAARPVPVHPDLMDIVKRRLKDSKGQPKDGKAWLFHELAIERDPGDTFGKRFRRYRTHLGVDDKRDGKRRSLVNFHSARRWFATTADRAGQPEPVIKDVIGHVPDKRNVTRAAYIARSSGEQMRACVEAVRLPEEDVPVGTGTALVRSATS</sequence>
<keyword evidence="3 5" id="KW-0238">DNA-binding</keyword>
<dbReference type="InterPro" id="IPR010998">
    <property type="entry name" value="Integrase_recombinase_N"/>
</dbReference>
<evidence type="ECO:0000313" key="10">
    <source>
        <dbReference type="Proteomes" id="UP000319014"/>
    </source>
</evidence>
<dbReference type="GO" id="GO:0006310">
    <property type="term" value="P:DNA recombination"/>
    <property type="evidence" value="ECO:0007669"/>
    <property type="project" value="UniProtKB-KW"/>
</dbReference>
<evidence type="ECO:0000259" key="7">
    <source>
        <dbReference type="PROSITE" id="PS51898"/>
    </source>
</evidence>
<evidence type="ECO:0000259" key="8">
    <source>
        <dbReference type="PROSITE" id="PS51900"/>
    </source>
</evidence>
<feature type="domain" description="Tyr recombinase" evidence="7">
    <location>
        <begin position="183"/>
        <end position="384"/>
    </location>
</feature>
<evidence type="ECO:0000256" key="4">
    <source>
        <dbReference type="ARBA" id="ARBA00023172"/>
    </source>
</evidence>
<proteinExistence type="inferred from homology"/>
<dbReference type="InterPro" id="IPR011010">
    <property type="entry name" value="DNA_brk_join_enz"/>
</dbReference>
<dbReference type="Gene3D" id="1.10.150.130">
    <property type="match status" value="1"/>
</dbReference>
<dbReference type="InterPro" id="IPR002104">
    <property type="entry name" value="Integrase_catalytic"/>
</dbReference>
<evidence type="ECO:0000256" key="1">
    <source>
        <dbReference type="ARBA" id="ARBA00008857"/>
    </source>
</evidence>
<dbReference type="EMBL" id="FXTK01000022">
    <property type="protein sequence ID" value="SMO94966.1"/>
    <property type="molecule type" value="Genomic_DNA"/>
</dbReference>
<dbReference type="PANTHER" id="PTHR30349:SF64">
    <property type="entry name" value="PROPHAGE INTEGRASE INTD-RELATED"/>
    <property type="match status" value="1"/>
</dbReference>
<accession>A0A521FFJ0</accession>
<gene>
    <name evidence="9" type="ORF">SAMN06265221_1222</name>
</gene>
<evidence type="ECO:0000256" key="6">
    <source>
        <dbReference type="SAM" id="MobiDB-lite"/>
    </source>
</evidence>
<dbReference type="InterPro" id="IPR013762">
    <property type="entry name" value="Integrase-like_cat_sf"/>
</dbReference>
<dbReference type="Pfam" id="PF00589">
    <property type="entry name" value="Phage_integrase"/>
    <property type="match status" value="1"/>
</dbReference>
<dbReference type="PROSITE" id="PS51900">
    <property type="entry name" value="CB"/>
    <property type="match status" value="1"/>
</dbReference>
<evidence type="ECO:0000256" key="2">
    <source>
        <dbReference type="ARBA" id="ARBA00022908"/>
    </source>
</evidence>
<dbReference type="SUPFAM" id="SSF56349">
    <property type="entry name" value="DNA breaking-rejoining enzymes"/>
    <property type="match status" value="1"/>
</dbReference>
<feature type="compositionally biased region" description="Basic and acidic residues" evidence="6">
    <location>
        <begin position="1"/>
        <end position="13"/>
    </location>
</feature>
<comment type="similarity">
    <text evidence="1">Belongs to the 'phage' integrase family.</text>
</comment>